<evidence type="ECO:0000256" key="10">
    <source>
        <dbReference type="ARBA" id="ARBA00053709"/>
    </source>
</evidence>
<gene>
    <name evidence="22" type="ORF">LOD99_15004</name>
</gene>
<sequence length="419" mass="47693">MRRKLLVNCSEAGKLVSSSKRSKSDSPEHSHGNSPDNIVIESDQTVEIPKEVIASVQKVEDNSPIKVSRKMVALFMSYNGYGYHGMQYNAGTKTIEGELLEAVFKAGAISEEVKFQLGHLKFQRTSKTDKGVSAVRQIVSLKMDVLKSHLDGINSFLPPQIRVFRILRVTQSFNGKHFCSSRFYNYICPTFAFAPTYEQTYEGYRIDAETVGRLQNVLSIFKGTHNFHNYTSAVKAKDPSCNRYIINVSLGLPFLDQKSKLEFISIHLQGQSFMLHQIRKMIGITIAVMKNFANEEIIARSFKLDTVETPKAPSLGLMLEKQEFNGYNRKFGDDGIHERIEWESLENEVVEFRDKYIYPHIIQQESEHKSMFIWLGNLNKHNFVAESDESNKQEDNSQIRGDTHAETKTKENAGSPKIC</sequence>
<evidence type="ECO:0000256" key="3">
    <source>
        <dbReference type="ARBA" id="ARBA00009375"/>
    </source>
</evidence>
<evidence type="ECO:0000256" key="15">
    <source>
        <dbReference type="ARBA" id="ARBA00079087"/>
    </source>
</evidence>
<dbReference type="GO" id="GO:0003723">
    <property type="term" value="F:RNA binding"/>
    <property type="evidence" value="ECO:0007669"/>
    <property type="project" value="InterPro"/>
</dbReference>
<feature type="compositionally biased region" description="Basic and acidic residues" evidence="20">
    <location>
        <begin position="22"/>
        <end position="31"/>
    </location>
</feature>
<dbReference type="CDD" id="cd02568">
    <property type="entry name" value="PseudoU_synth_PUS1_PUS2"/>
    <property type="match status" value="1"/>
</dbReference>
<evidence type="ECO:0000313" key="23">
    <source>
        <dbReference type="Proteomes" id="UP001165289"/>
    </source>
</evidence>
<dbReference type="SUPFAM" id="SSF55120">
    <property type="entry name" value="Pseudouridine synthase"/>
    <property type="match status" value="1"/>
</dbReference>
<comment type="catalytic activity">
    <reaction evidence="1">
        <text>a uridine in mRNA = a pseudouridine in mRNA</text>
        <dbReference type="Rhea" id="RHEA:56644"/>
        <dbReference type="Rhea" id="RHEA-COMP:14658"/>
        <dbReference type="Rhea" id="RHEA-COMP:14659"/>
        <dbReference type="ChEBI" id="CHEBI:65314"/>
        <dbReference type="ChEBI" id="CHEBI:65315"/>
    </reaction>
</comment>
<organism evidence="22 23">
    <name type="scientific">Oopsacas minuta</name>
    <dbReference type="NCBI Taxonomy" id="111878"/>
    <lineage>
        <taxon>Eukaryota</taxon>
        <taxon>Metazoa</taxon>
        <taxon>Porifera</taxon>
        <taxon>Hexactinellida</taxon>
        <taxon>Hexasterophora</taxon>
        <taxon>Lyssacinosida</taxon>
        <taxon>Leucopsacidae</taxon>
        <taxon>Oopsacas</taxon>
    </lineage>
</organism>
<dbReference type="AlphaFoldDB" id="A0AAV7KEP6"/>
<dbReference type="GO" id="GO:0005634">
    <property type="term" value="C:nucleus"/>
    <property type="evidence" value="ECO:0007669"/>
    <property type="project" value="UniProtKB-SubCell"/>
</dbReference>
<comment type="function">
    <text evidence="10">Pseudouridylate synthase that catalyzes pseudouridylation of tRNAs and mRNAs. Acts on positions 27/28 in the anticodon stem and also positions 34 and 36 in the anticodon of an intron containing tRNA. Also catalyzes pseudouridylation of mRNAs: mediates pseudouridylation of mRNAs with the consensus sequence 5'-UGUAG-3'. Acts as a regulator of pre-mRNA splicing by mediating pseudouridylation of pre-mRNAs at locations associated with alternatively spliced regions. Pseudouridylation of pre-mRNAs near splice sites directly regulates mRNA splicing and mRNA 3'-end processing. Involved in regulation of nuclear receptor activity through pseudouridylation of SRA1 mRNA.</text>
</comment>
<dbReference type="PANTHER" id="PTHR11142:SF4">
    <property type="entry name" value="PSEUDOURIDYLATE SYNTHASE 1 HOMOLOG"/>
    <property type="match status" value="1"/>
</dbReference>
<comment type="caution">
    <text evidence="22">The sequence shown here is derived from an EMBL/GenBank/DDBJ whole genome shotgun (WGS) entry which is preliminary data.</text>
</comment>
<feature type="compositionally biased region" description="Basic and acidic residues" evidence="20">
    <location>
        <begin position="389"/>
        <end position="411"/>
    </location>
</feature>
<evidence type="ECO:0000256" key="9">
    <source>
        <dbReference type="ARBA" id="ARBA00052184"/>
    </source>
</evidence>
<comment type="similarity">
    <text evidence="3">Belongs to the tRNA pseudouridine synthase TruA family.</text>
</comment>
<evidence type="ECO:0000256" key="13">
    <source>
        <dbReference type="ARBA" id="ARBA00068582"/>
    </source>
</evidence>
<comment type="subcellular location">
    <subcellularLocation>
        <location evidence="2">Nucleus</location>
    </subcellularLocation>
</comment>
<evidence type="ECO:0000256" key="2">
    <source>
        <dbReference type="ARBA" id="ARBA00004123"/>
    </source>
</evidence>
<dbReference type="InterPro" id="IPR020094">
    <property type="entry name" value="TruA/RsuA/RluB/E/F_N"/>
</dbReference>
<reference evidence="22 23" key="1">
    <citation type="journal article" date="2023" name="BMC Biol.">
        <title>The compact genome of the sponge Oopsacas minuta (Hexactinellida) is lacking key metazoan core genes.</title>
        <authorList>
            <person name="Santini S."/>
            <person name="Schenkelaars Q."/>
            <person name="Jourda C."/>
            <person name="Duchesne M."/>
            <person name="Belahbib H."/>
            <person name="Rocher C."/>
            <person name="Selva M."/>
            <person name="Riesgo A."/>
            <person name="Vervoort M."/>
            <person name="Leys S.P."/>
            <person name="Kodjabachian L."/>
            <person name="Le Bivic A."/>
            <person name="Borchiellini C."/>
            <person name="Claverie J.M."/>
            <person name="Renard E."/>
        </authorList>
    </citation>
    <scope>NUCLEOTIDE SEQUENCE [LARGE SCALE GENOMIC DNA]</scope>
    <source>
        <strain evidence="22">SPO-2</strain>
    </source>
</reference>
<evidence type="ECO:0000256" key="8">
    <source>
        <dbReference type="ARBA" id="ARBA00036943"/>
    </source>
</evidence>
<dbReference type="NCBIfam" id="TIGR00071">
    <property type="entry name" value="hisT_truA"/>
    <property type="match status" value="1"/>
</dbReference>
<proteinExistence type="inferred from homology"/>
<keyword evidence="23" id="KW-1185">Reference proteome</keyword>
<accession>A0AAV7KEP6</accession>
<evidence type="ECO:0000256" key="5">
    <source>
        <dbReference type="ARBA" id="ARBA00022694"/>
    </source>
</evidence>
<keyword evidence="5" id="KW-0819">tRNA processing</keyword>
<feature type="region of interest" description="Disordered" evidence="20">
    <location>
        <begin position="1"/>
        <end position="40"/>
    </location>
</feature>
<evidence type="ECO:0000256" key="6">
    <source>
        <dbReference type="ARBA" id="ARBA00023235"/>
    </source>
</evidence>
<dbReference type="GO" id="GO:0160147">
    <property type="term" value="F:tRNA pseudouridine(38-40) synthase activity"/>
    <property type="evidence" value="ECO:0007669"/>
    <property type="project" value="UniProtKB-EC"/>
</dbReference>
<feature type="region of interest" description="Disordered" evidence="20">
    <location>
        <begin position="387"/>
        <end position="419"/>
    </location>
</feature>
<dbReference type="GO" id="GO:0031119">
    <property type="term" value="P:tRNA pseudouridine synthesis"/>
    <property type="evidence" value="ECO:0007669"/>
    <property type="project" value="InterPro"/>
</dbReference>
<dbReference type="PANTHER" id="PTHR11142">
    <property type="entry name" value="PSEUDOURIDYLATE SYNTHASE"/>
    <property type="match status" value="1"/>
</dbReference>
<evidence type="ECO:0000256" key="11">
    <source>
        <dbReference type="ARBA" id="ARBA00064589"/>
    </source>
</evidence>
<comment type="catalytic activity">
    <reaction evidence="9">
        <text>uridine(38/39/40) in tRNA = pseudouridine(38/39/40) in tRNA</text>
        <dbReference type="Rhea" id="RHEA:22376"/>
        <dbReference type="Rhea" id="RHEA-COMP:10085"/>
        <dbReference type="Rhea" id="RHEA-COMP:10087"/>
        <dbReference type="ChEBI" id="CHEBI:65314"/>
        <dbReference type="ChEBI" id="CHEBI:65315"/>
        <dbReference type="EC" id="5.4.99.12"/>
    </reaction>
</comment>
<name>A0AAV7KEP6_9METZ</name>
<dbReference type="FunFam" id="3.30.70.580:FF:000002">
    <property type="entry name" value="tRNA pseudouridine synthase"/>
    <property type="match status" value="1"/>
</dbReference>
<keyword evidence="7" id="KW-0539">Nucleus</keyword>
<dbReference type="FunFam" id="3.30.70.660:FF:000002">
    <property type="entry name" value="tRNA pseudouridine synthase"/>
    <property type="match status" value="1"/>
</dbReference>
<dbReference type="InterPro" id="IPR020095">
    <property type="entry name" value="PsdUridine_synth_TruA_C"/>
</dbReference>
<evidence type="ECO:0000256" key="17">
    <source>
        <dbReference type="ARBA" id="ARBA00081344"/>
    </source>
</evidence>
<evidence type="ECO:0000256" key="18">
    <source>
        <dbReference type="PIRSR" id="PIRSR641708-1"/>
    </source>
</evidence>
<evidence type="ECO:0000256" key="1">
    <source>
        <dbReference type="ARBA" id="ARBA00001166"/>
    </source>
</evidence>
<feature type="binding site" evidence="19">
    <location>
        <position position="184"/>
    </location>
    <ligand>
        <name>substrate</name>
    </ligand>
</feature>
<evidence type="ECO:0000256" key="20">
    <source>
        <dbReference type="SAM" id="MobiDB-lite"/>
    </source>
</evidence>
<evidence type="ECO:0000259" key="21">
    <source>
        <dbReference type="Pfam" id="PF01416"/>
    </source>
</evidence>
<evidence type="ECO:0000256" key="19">
    <source>
        <dbReference type="PIRSR" id="PIRSR641708-2"/>
    </source>
</evidence>
<dbReference type="Pfam" id="PF01416">
    <property type="entry name" value="PseudoU_synth_1"/>
    <property type="match status" value="1"/>
</dbReference>
<keyword evidence="6" id="KW-0413">Isomerase</keyword>
<comment type="catalytic activity">
    <reaction evidence="8">
        <text>a uridine in tRNA = a pseudouridine in tRNA</text>
        <dbReference type="Rhea" id="RHEA:54572"/>
        <dbReference type="Rhea" id="RHEA-COMP:13339"/>
        <dbReference type="Rhea" id="RHEA-COMP:13934"/>
        <dbReference type="ChEBI" id="CHEBI:65314"/>
        <dbReference type="ChEBI" id="CHEBI:65315"/>
    </reaction>
</comment>
<dbReference type="Gene3D" id="3.30.70.580">
    <property type="entry name" value="Pseudouridine synthase I, catalytic domain, N-terminal subdomain"/>
    <property type="match status" value="1"/>
</dbReference>
<dbReference type="Gene3D" id="3.30.70.660">
    <property type="entry name" value="Pseudouridine synthase I, catalytic domain, C-terminal subdomain"/>
    <property type="match status" value="1"/>
</dbReference>
<evidence type="ECO:0000313" key="22">
    <source>
        <dbReference type="EMBL" id="KAI6659333.1"/>
    </source>
</evidence>
<dbReference type="InterPro" id="IPR020103">
    <property type="entry name" value="PsdUridine_synth_cat_dom_sf"/>
</dbReference>
<dbReference type="EMBL" id="JAKMXF010000066">
    <property type="protein sequence ID" value="KAI6659333.1"/>
    <property type="molecule type" value="Genomic_DNA"/>
</dbReference>
<dbReference type="GO" id="GO:1990481">
    <property type="term" value="P:mRNA pseudouridine synthesis"/>
    <property type="evidence" value="ECO:0007669"/>
    <property type="project" value="TreeGrafter"/>
</dbReference>
<evidence type="ECO:0000256" key="14">
    <source>
        <dbReference type="ARBA" id="ARBA00075153"/>
    </source>
</evidence>
<dbReference type="GO" id="GO:0006397">
    <property type="term" value="P:mRNA processing"/>
    <property type="evidence" value="ECO:0007669"/>
    <property type="project" value="UniProtKB-KW"/>
</dbReference>
<dbReference type="EC" id="5.4.99.12" evidence="12"/>
<evidence type="ECO:0000256" key="12">
    <source>
        <dbReference type="ARBA" id="ARBA00066509"/>
    </source>
</evidence>
<protein>
    <recommendedName>
        <fullName evidence="13">Pseudouridylate synthase 1 homolog</fullName>
        <ecNumber evidence="12">5.4.99.12</ecNumber>
    </recommendedName>
    <alternativeName>
        <fullName evidence="14">tRNA pseudouridine synthase 1</fullName>
    </alternativeName>
    <alternativeName>
        <fullName evidence="17">tRNA pseudouridine(38-40) synthase</fullName>
    </alternativeName>
    <alternativeName>
        <fullName evidence="15">tRNA pseudouridylate synthase I</fullName>
    </alternativeName>
    <alternativeName>
        <fullName evidence="16">tRNA-uridine isomerase I</fullName>
    </alternativeName>
</protein>
<evidence type="ECO:0000256" key="16">
    <source>
        <dbReference type="ARBA" id="ARBA00080849"/>
    </source>
</evidence>
<evidence type="ECO:0000256" key="7">
    <source>
        <dbReference type="ARBA" id="ARBA00023242"/>
    </source>
</evidence>
<dbReference type="InterPro" id="IPR001406">
    <property type="entry name" value="PsdUridine_synth_TruA"/>
</dbReference>
<evidence type="ECO:0000256" key="4">
    <source>
        <dbReference type="ARBA" id="ARBA00022664"/>
    </source>
</evidence>
<feature type="domain" description="Pseudouridine synthase I TruA alpha/beta" evidence="21">
    <location>
        <begin position="221"/>
        <end position="324"/>
    </location>
</feature>
<keyword evidence="4" id="KW-0507">mRNA processing</keyword>
<dbReference type="Proteomes" id="UP001165289">
    <property type="component" value="Unassembled WGS sequence"/>
</dbReference>
<feature type="active site" description="Nucleophile" evidence="18">
    <location>
        <position position="129"/>
    </location>
</feature>
<comment type="subunit">
    <text evidence="11">Monomer. Forms a complex with RARG and the SRA1 RNA in the nucleus.</text>
</comment>
<dbReference type="InterPro" id="IPR041708">
    <property type="entry name" value="PUS1/PUS2-like"/>
</dbReference>
<dbReference type="InterPro" id="IPR020097">
    <property type="entry name" value="PsdUridine_synth_TruA_a/b_dom"/>
</dbReference>